<dbReference type="InterPro" id="IPR036052">
    <property type="entry name" value="TrpB-like_PALP_sf"/>
</dbReference>
<dbReference type="AlphaFoldDB" id="A0AAJ8M0P5"/>
<dbReference type="Gene3D" id="3.40.50.1100">
    <property type="match status" value="1"/>
</dbReference>
<keyword evidence="2" id="KW-1185">Reference proteome</keyword>
<organism evidence="1 2">
    <name type="scientific">Cryptococcus depauperatus CBS 7841</name>
    <dbReference type="NCBI Taxonomy" id="1295531"/>
    <lineage>
        <taxon>Eukaryota</taxon>
        <taxon>Fungi</taxon>
        <taxon>Dikarya</taxon>
        <taxon>Basidiomycota</taxon>
        <taxon>Agaricomycotina</taxon>
        <taxon>Tremellomycetes</taxon>
        <taxon>Tremellales</taxon>
        <taxon>Cryptococcaceae</taxon>
        <taxon>Cryptococcus</taxon>
    </lineage>
</organism>
<dbReference type="RefSeq" id="XP_066067536.1">
    <property type="nucleotide sequence ID" value="XM_066211439.1"/>
</dbReference>
<evidence type="ECO:0000313" key="2">
    <source>
        <dbReference type="Proteomes" id="UP000094043"/>
    </source>
</evidence>
<dbReference type="KEGG" id="cdep:91086222"/>
<reference evidence="1" key="1">
    <citation type="submission" date="2016-06" db="EMBL/GenBank/DDBJ databases">
        <authorList>
            <person name="Cuomo C."/>
            <person name="Litvintseva A."/>
            <person name="Heitman J."/>
            <person name="Chen Y."/>
            <person name="Sun S."/>
            <person name="Springer D."/>
            <person name="Dromer F."/>
            <person name="Young S."/>
            <person name="Zeng Q."/>
            <person name="Chapman S."/>
            <person name="Gujja S."/>
            <person name="Saif S."/>
            <person name="Birren B."/>
        </authorList>
    </citation>
    <scope>NUCLEOTIDE SEQUENCE</scope>
    <source>
        <strain evidence="1">CBS 7841</strain>
    </source>
</reference>
<reference evidence="1" key="2">
    <citation type="journal article" date="2022" name="Elife">
        <title>Obligate sexual reproduction of a homothallic fungus closely related to the Cryptococcus pathogenic species complex.</title>
        <authorList>
            <person name="Passer A.R."/>
            <person name="Clancey S.A."/>
            <person name="Shea T."/>
            <person name="David-Palma M."/>
            <person name="Averette A.F."/>
            <person name="Boekhout T."/>
            <person name="Porcel B.M."/>
            <person name="Nowrousian M."/>
            <person name="Cuomo C.A."/>
            <person name="Sun S."/>
            <person name="Heitman J."/>
            <person name="Coelho M.A."/>
        </authorList>
    </citation>
    <scope>NUCLEOTIDE SEQUENCE</scope>
    <source>
        <strain evidence="1">CBS 7841</strain>
    </source>
</reference>
<name>A0AAJ8M0P5_9TREE</name>
<evidence type="ECO:0000313" key="1">
    <source>
        <dbReference type="EMBL" id="WVN86836.1"/>
    </source>
</evidence>
<sequence length="100" mass="11135">MESNRDISNLVLKSALDSPSKFFYFYSPSYTAVATAMEYSPTVIVPQSTKSLVVKKLVEEGAKMVQTGQTWFETDSHLRKEILGHDLNGAYVLPFGCPLI</sequence>
<gene>
    <name evidence="1" type="ORF">L203_102010</name>
</gene>
<dbReference type="GeneID" id="91086222"/>
<protein>
    <submittedName>
        <fullName evidence="1">Uncharacterized protein</fullName>
    </submittedName>
</protein>
<accession>A0AAJ8M0P5</accession>
<reference evidence="1" key="3">
    <citation type="submission" date="2024-01" db="EMBL/GenBank/DDBJ databases">
        <authorList>
            <person name="Coelho M.A."/>
            <person name="David-Palma M."/>
            <person name="Shea T."/>
            <person name="Sun S."/>
            <person name="Cuomo C.A."/>
            <person name="Heitman J."/>
        </authorList>
    </citation>
    <scope>NUCLEOTIDE SEQUENCE</scope>
    <source>
        <strain evidence="1">CBS 7841</strain>
    </source>
</reference>
<dbReference type="Proteomes" id="UP000094043">
    <property type="component" value="Chromosome 2"/>
</dbReference>
<dbReference type="EMBL" id="CP143785">
    <property type="protein sequence ID" value="WVN86836.1"/>
    <property type="molecule type" value="Genomic_DNA"/>
</dbReference>
<proteinExistence type="predicted"/>